<dbReference type="EMBL" id="FXTC01000001">
    <property type="protein sequence ID" value="SMO40361.1"/>
    <property type="molecule type" value="Genomic_DNA"/>
</dbReference>
<keyword evidence="1" id="KW-1133">Transmembrane helix</keyword>
<keyword evidence="3" id="KW-1185">Reference proteome</keyword>
<evidence type="ECO:0000313" key="2">
    <source>
        <dbReference type="EMBL" id="SMO40361.1"/>
    </source>
</evidence>
<evidence type="ECO:0000313" key="3">
    <source>
        <dbReference type="Proteomes" id="UP000316916"/>
    </source>
</evidence>
<accession>A0A521B015</accession>
<protein>
    <submittedName>
        <fullName evidence="2">Uncharacterized protein</fullName>
    </submittedName>
</protein>
<proteinExistence type="predicted"/>
<feature type="transmembrane region" description="Helical" evidence="1">
    <location>
        <begin position="21"/>
        <end position="40"/>
    </location>
</feature>
<name>A0A521B015_9FLAO</name>
<keyword evidence="1" id="KW-0472">Membrane</keyword>
<reference evidence="2 3" key="1">
    <citation type="submission" date="2017-05" db="EMBL/GenBank/DDBJ databases">
        <authorList>
            <person name="Varghese N."/>
            <person name="Submissions S."/>
        </authorList>
    </citation>
    <scope>NUCLEOTIDE SEQUENCE [LARGE SCALE GENOMIC DNA]</scope>
    <source>
        <strain evidence="2 3">DSM 29371</strain>
    </source>
</reference>
<keyword evidence="1" id="KW-0812">Transmembrane</keyword>
<gene>
    <name evidence="2" type="ORF">SAMN06265171_101583</name>
</gene>
<organism evidence="2 3">
    <name type="scientific">Chryseobacterium rhizoplanae</name>
    <dbReference type="NCBI Taxonomy" id="1609531"/>
    <lineage>
        <taxon>Bacteria</taxon>
        <taxon>Pseudomonadati</taxon>
        <taxon>Bacteroidota</taxon>
        <taxon>Flavobacteriia</taxon>
        <taxon>Flavobacteriales</taxon>
        <taxon>Weeksellaceae</taxon>
        <taxon>Chryseobacterium group</taxon>
        <taxon>Chryseobacterium</taxon>
    </lineage>
</organism>
<dbReference type="AlphaFoldDB" id="A0A521B015"/>
<dbReference type="Proteomes" id="UP000316916">
    <property type="component" value="Unassembled WGS sequence"/>
</dbReference>
<sequence length="129" mass="14566">MADFYSLLASQLSNQGSKSNIVKPLTFVMAMLLAAAIILLKLKIDLIGYIVLGLFALVLIAFLITYFICLFKNPDLLRSEKYNLEKTAIEKTSLLGDSRNQPSIVPGNRDYVIYREQTQNYNQNEQIGE</sequence>
<feature type="transmembrane region" description="Helical" evidence="1">
    <location>
        <begin position="46"/>
        <end position="71"/>
    </location>
</feature>
<evidence type="ECO:0000256" key="1">
    <source>
        <dbReference type="SAM" id="Phobius"/>
    </source>
</evidence>